<accession>A0A1E3GSE5</accession>
<evidence type="ECO:0000256" key="11">
    <source>
        <dbReference type="ARBA" id="ARBA00023012"/>
    </source>
</evidence>
<dbReference type="PROSITE" id="PS50109">
    <property type="entry name" value="HIS_KIN"/>
    <property type="match status" value="1"/>
</dbReference>
<evidence type="ECO:0000256" key="10">
    <source>
        <dbReference type="ARBA" id="ARBA00022989"/>
    </source>
</evidence>
<dbReference type="Pfam" id="PF02518">
    <property type="entry name" value="HATPase_c"/>
    <property type="match status" value="1"/>
</dbReference>
<dbReference type="InterPro" id="IPR003594">
    <property type="entry name" value="HATPase_dom"/>
</dbReference>
<keyword evidence="9" id="KW-0067">ATP-binding</keyword>
<keyword evidence="12 13" id="KW-0472">Membrane</keyword>
<evidence type="ECO:0000313" key="17">
    <source>
        <dbReference type="Proteomes" id="UP000094379"/>
    </source>
</evidence>
<dbReference type="EC" id="2.7.13.3" evidence="3"/>
<keyword evidence="7" id="KW-0547">Nucleotide-binding</keyword>
<keyword evidence="5 16" id="KW-0808">Transferase</keyword>
<keyword evidence="6 13" id="KW-0812">Transmembrane</keyword>
<dbReference type="AlphaFoldDB" id="A0A1E3GSE5"/>
<evidence type="ECO:0000259" key="14">
    <source>
        <dbReference type="PROSITE" id="PS50109"/>
    </source>
</evidence>
<dbReference type="Proteomes" id="UP000094379">
    <property type="component" value="Unassembled WGS sequence"/>
</dbReference>
<dbReference type="PANTHER" id="PTHR45436">
    <property type="entry name" value="SENSOR HISTIDINE KINASE YKOH"/>
    <property type="match status" value="1"/>
</dbReference>
<evidence type="ECO:0000256" key="1">
    <source>
        <dbReference type="ARBA" id="ARBA00000085"/>
    </source>
</evidence>
<dbReference type="STRING" id="291169.A9E74_01341"/>
<dbReference type="Gene3D" id="3.30.565.10">
    <property type="entry name" value="Histidine kinase-like ATPase, C-terminal domain"/>
    <property type="match status" value="1"/>
</dbReference>
<comment type="caution">
    <text evidence="16">The sequence shown here is derived from an EMBL/GenBank/DDBJ whole genome shotgun (WGS) entry which is preliminary data.</text>
</comment>
<dbReference type="InterPro" id="IPR050428">
    <property type="entry name" value="TCS_sensor_his_kinase"/>
</dbReference>
<keyword evidence="8 16" id="KW-0418">Kinase</keyword>
<proteinExistence type="predicted"/>
<keyword evidence="4" id="KW-0597">Phosphoprotein</keyword>
<evidence type="ECO:0000256" key="6">
    <source>
        <dbReference type="ARBA" id="ARBA00022692"/>
    </source>
</evidence>
<dbReference type="RefSeq" id="WP_245652082.1">
    <property type="nucleotide sequence ID" value="NZ_MCRI01000011.1"/>
</dbReference>
<evidence type="ECO:0000313" key="16">
    <source>
        <dbReference type="EMBL" id="ODN66947.1"/>
    </source>
</evidence>
<dbReference type="SMART" id="SM00387">
    <property type="entry name" value="HATPase_c"/>
    <property type="match status" value="1"/>
</dbReference>
<evidence type="ECO:0000256" key="13">
    <source>
        <dbReference type="SAM" id="Phobius"/>
    </source>
</evidence>
<keyword evidence="10 13" id="KW-1133">Transmembrane helix</keyword>
<dbReference type="PROSITE" id="PS50885">
    <property type="entry name" value="HAMP"/>
    <property type="match status" value="1"/>
</dbReference>
<evidence type="ECO:0000256" key="7">
    <source>
        <dbReference type="ARBA" id="ARBA00022741"/>
    </source>
</evidence>
<keyword evidence="17" id="KW-1185">Reference proteome</keyword>
<evidence type="ECO:0000256" key="9">
    <source>
        <dbReference type="ARBA" id="ARBA00022840"/>
    </source>
</evidence>
<comment type="catalytic activity">
    <reaction evidence="1">
        <text>ATP + protein L-histidine = ADP + protein N-phospho-L-histidine.</text>
        <dbReference type="EC" id="2.7.13.3"/>
    </reaction>
</comment>
<dbReference type="InterPro" id="IPR004358">
    <property type="entry name" value="Sig_transdc_His_kin-like_C"/>
</dbReference>
<dbReference type="InterPro" id="IPR058619">
    <property type="entry name" value="PhoQ/CarS-like_HATPase"/>
</dbReference>
<reference evidence="16 17" key="1">
    <citation type="submission" date="2016-07" db="EMBL/GenBank/DDBJ databases">
        <title>Draft Genome Sequence of Methylophaga muralis Bur 1.</title>
        <authorList>
            <person name="Vasilenko O.V."/>
            <person name="Doronina N.V."/>
            <person name="Shmareva M.N."/>
            <person name="Tarlachkov S.V."/>
            <person name="Mustakhimov I."/>
            <person name="Trotsenko Y.A."/>
        </authorList>
    </citation>
    <scope>NUCLEOTIDE SEQUENCE [LARGE SCALE GENOMIC DNA]</scope>
    <source>
        <strain evidence="16 17">Bur 1</strain>
    </source>
</reference>
<name>A0A1E3GSE5_9GAMM</name>
<dbReference type="GO" id="GO:0005886">
    <property type="term" value="C:plasma membrane"/>
    <property type="evidence" value="ECO:0007669"/>
    <property type="project" value="TreeGrafter"/>
</dbReference>
<dbReference type="InterPro" id="IPR005467">
    <property type="entry name" value="His_kinase_dom"/>
</dbReference>
<dbReference type="PANTHER" id="PTHR45436:SF5">
    <property type="entry name" value="SENSOR HISTIDINE KINASE TRCS"/>
    <property type="match status" value="1"/>
</dbReference>
<evidence type="ECO:0000259" key="15">
    <source>
        <dbReference type="PROSITE" id="PS50885"/>
    </source>
</evidence>
<feature type="domain" description="Histidine kinase" evidence="14">
    <location>
        <begin position="238"/>
        <end position="440"/>
    </location>
</feature>
<feature type="domain" description="HAMP" evidence="15">
    <location>
        <begin position="179"/>
        <end position="230"/>
    </location>
</feature>
<evidence type="ECO:0000256" key="2">
    <source>
        <dbReference type="ARBA" id="ARBA00004370"/>
    </source>
</evidence>
<dbReference type="PRINTS" id="PR00344">
    <property type="entry name" value="BCTRLSENSOR"/>
</dbReference>
<evidence type="ECO:0000256" key="5">
    <source>
        <dbReference type="ARBA" id="ARBA00022679"/>
    </source>
</evidence>
<gene>
    <name evidence="16" type="primary">phoQ_1</name>
    <name evidence="16" type="ORF">A9E74_01341</name>
</gene>
<dbReference type="EMBL" id="MCRI01000011">
    <property type="protein sequence ID" value="ODN66947.1"/>
    <property type="molecule type" value="Genomic_DNA"/>
</dbReference>
<dbReference type="PATRIC" id="fig|291169.3.peg.1347"/>
<comment type="subcellular location">
    <subcellularLocation>
        <location evidence="2">Membrane</location>
    </subcellularLocation>
</comment>
<dbReference type="GO" id="GO:0004673">
    <property type="term" value="F:protein histidine kinase activity"/>
    <property type="evidence" value="ECO:0007669"/>
    <property type="project" value="UniProtKB-EC"/>
</dbReference>
<dbReference type="CDD" id="cd16954">
    <property type="entry name" value="HATPase_PhoQ-like"/>
    <property type="match status" value="1"/>
</dbReference>
<dbReference type="InterPro" id="IPR036890">
    <property type="entry name" value="HATPase_C_sf"/>
</dbReference>
<dbReference type="InterPro" id="IPR003660">
    <property type="entry name" value="HAMP_dom"/>
</dbReference>
<evidence type="ECO:0000256" key="8">
    <source>
        <dbReference type="ARBA" id="ARBA00022777"/>
    </source>
</evidence>
<keyword evidence="11" id="KW-0902">Two-component regulatory system</keyword>
<sequence>MSLKRRLSLGLTFTLSLLILLQWALITLVIERVTETQLLERLESESEGLLASVEINPDGSFELNSLRISSLYQRPFSGHYFVVCTEQSCRQSRSLWDESLNIEPIPSGKRVQASLIGPNDERLFTLHRGYYKQGHNLTIMVAQNISALDEDIFQFQMLYSLVSAIGLVLLLFIQWLIVGKALQPLQRIQKQLSGLRRGETAKIDAKGPAEIQPMIEELNRLLNTMTRKTQRSRAALGNLAHALKTRLTLLNQTAEREAIKNLPDIQSSLNQVSRDMGQIIERELKRARLLGSAMPGQKVELEQEIAELSKTLQLLYRDKSPVIDWEIEPDLLFIGDREDLLEMLGNLLENACKWCRKRVNISVYQNDYCHFVVEDDGKGCDESELSQLPQRGYRADESVPGSGLGLAIVSDIVDSYSGEMLFSRSSMGGLKIEVRLPLIV</sequence>
<evidence type="ECO:0000256" key="12">
    <source>
        <dbReference type="ARBA" id="ARBA00023136"/>
    </source>
</evidence>
<feature type="transmembrane region" description="Helical" evidence="13">
    <location>
        <begin position="157"/>
        <end position="178"/>
    </location>
</feature>
<dbReference type="SUPFAM" id="SSF55874">
    <property type="entry name" value="ATPase domain of HSP90 chaperone/DNA topoisomerase II/histidine kinase"/>
    <property type="match status" value="1"/>
</dbReference>
<organism evidence="16 17">
    <name type="scientific">Methylophaga muralis</name>
    <dbReference type="NCBI Taxonomy" id="291169"/>
    <lineage>
        <taxon>Bacteria</taxon>
        <taxon>Pseudomonadati</taxon>
        <taxon>Pseudomonadota</taxon>
        <taxon>Gammaproteobacteria</taxon>
        <taxon>Thiotrichales</taxon>
        <taxon>Piscirickettsiaceae</taxon>
        <taxon>Methylophaga</taxon>
    </lineage>
</organism>
<dbReference type="GO" id="GO:0000160">
    <property type="term" value="P:phosphorelay signal transduction system"/>
    <property type="evidence" value="ECO:0007669"/>
    <property type="project" value="UniProtKB-KW"/>
</dbReference>
<evidence type="ECO:0000256" key="4">
    <source>
        <dbReference type="ARBA" id="ARBA00022553"/>
    </source>
</evidence>
<protein>
    <recommendedName>
        <fullName evidence="3">histidine kinase</fullName>
        <ecNumber evidence="3">2.7.13.3</ecNumber>
    </recommendedName>
</protein>
<evidence type="ECO:0000256" key="3">
    <source>
        <dbReference type="ARBA" id="ARBA00012438"/>
    </source>
</evidence>